<evidence type="ECO:0000313" key="1">
    <source>
        <dbReference type="EMBL" id="CAA9589638.1"/>
    </source>
</evidence>
<dbReference type="AlphaFoldDB" id="A0A6J4VUA6"/>
<protein>
    <recommendedName>
        <fullName evidence="2">Ornithine cyclodeaminase family protein</fullName>
    </recommendedName>
</protein>
<dbReference type="EMBL" id="CADCWM010001194">
    <property type="protein sequence ID" value="CAA9589638.1"/>
    <property type="molecule type" value="Genomic_DNA"/>
</dbReference>
<evidence type="ECO:0008006" key="2">
    <source>
        <dbReference type="Google" id="ProtNLM"/>
    </source>
</evidence>
<accession>A0A6J4VUA6</accession>
<gene>
    <name evidence="1" type="ORF">AVDCRST_MAG88-4626</name>
</gene>
<dbReference type="SUPFAM" id="SSF51735">
    <property type="entry name" value="NAD(P)-binding Rossmann-fold domains"/>
    <property type="match status" value="1"/>
</dbReference>
<feature type="non-terminal residue" evidence="1">
    <location>
        <position position="80"/>
    </location>
</feature>
<dbReference type="InterPro" id="IPR023401">
    <property type="entry name" value="ODC_N"/>
</dbReference>
<proteinExistence type="predicted"/>
<sequence length="80" mass="8174">MLILSAADVRALVPMAEATRLMGVAFAELSAGRAASPLRTPLHDEGRGSDTLFMPAAIPALGGLGLKVVSVYPTNAARGL</sequence>
<dbReference type="InterPro" id="IPR036291">
    <property type="entry name" value="NAD(P)-bd_dom_sf"/>
</dbReference>
<organism evidence="1">
    <name type="scientific">uncultured Thermomicrobiales bacterium</name>
    <dbReference type="NCBI Taxonomy" id="1645740"/>
    <lineage>
        <taxon>Bacteria</taxon>
        <taxon>Pseudomonadati</taxon>
        <taxon>Thermomicrobiota</taxon>
        <taxon>Thermomicrobia</taxon>
        <taxon>Thermomicrobiales</taxon>
        <taxon>environmental samples</taxon>
    </lineage>
</organism>
<reference evidence="1" key="1">
    <citation type="submission" date="2020-02" db="EMBL/GenBank/DDBJ databases">
        <authorList>
            <person name="Meier V. D."/>
        </authorList>
    </citation>
    <scope>NUCLEOTIDE SEQUENCE</scope>
    <source>
        <strain evidence="1">AVDCRST_MAG88</strain>
    </source>
</reference>
<name>A0A6J4VUA6_9BACT</name>
<dbReference type="Gene3D" id="3.30.1780.10">
    <property type="entry name" value="ornithine cyclodeaminase, domain 1"/>
    <property type="match status" value="1"/>
</dbReference>